<dbReference type="EMBL" id="CADCWF010000154">
    <property type="protein sequence ID" value="CAA9559651.1"/>
    <property type="molecule type" value="Genomic_DNA"/>
</dbReference>
<dbReference type="AlphaFoldDB" id="A0A6J4UXN9"/>
<gene>
    <name evidence="1" type="ORF">AVDCRST_MAG59-2380</name>
</gene>
<proteinExistence type="predicted"/>
<reference evidence="1" key="1">
    <citation type="submission" date="2020-02" db="EMBL/GenBank/DDBJ databases">
        <authorList>
            <person name="Meier V. D."/>
        </authorList>
    </citation>
    <scope>NUCLEOTIDE SEQUENCE</scope>
    <source>
        <strain evidence="1">AVDCRST_MAG59</strain>
    </source>
</reference>
<organism evidence="1">
    <name type="scientific">uncultured Thermomicrobiales bacterium</name>
    <dbReference type="NCBI Taxonomy" id="1645740"/>
    <lineage>
        <taxon>Bacteria</taxon>
        <taxon>Pseudomonadati</taxon>
        <taxon>Thermomicrobiota</taxon>
        <taxon>Thermomicrobia</taxon>
        <taxon>Thermomicrobiales</taxon>
        <taxon>environmental samples</taxon>
    </lineage>
</organism>
<accession>A0A6J4UXN9</accession>
<sequence>MHAVFLAPPGHGHINLPLAPAEHLVAGDVWEASTRWC</sequence>
<evidence type="ECO:0000313" key="1">
    <source>
        <dbReference type="EMBL" id="CAA9559651.1"/>
    </source>
</evidence>
<protein>
    <submittedName>
        <fullName evidence="1">Uncharacterized protein</fullName>
    </submittedName>
</protein>
<name>A0A6J4UXN9_9BACT</name>